<proteinExistence type="predicted"/>
<dbReference type="AlphaFoldDB" id="A0A347ZS36"/>
<dbReference type="RefSeq" id="WP_116224451.1">
    <property type="nucleotide sequence ID" value="NZ_AP018437.1"/>
</dbReference>
<gene>
    <name evidence="1" type="ORF">DFR64_1196</name>
</gene>
<evidence type="ECO:0000313" key="1">
    <source>
        <dbReference type="EMBL" id="REG11318.1"/>
    </source>
</evidence>
<protein>
    <submittedName>
        <fullName evidence="1">Uncharacterized protein</fullName>
    </submittedName>
</protein>
<name>A0A347ZS36_9CHLR</name>
<accession>A0A347ZS36</accession>
<comment type="caution">
    <text evidence="1">The sequence shown here is derived from an EMBL/GenBank/DDBJ whole genome shotgun (WGS) entry which is preliminary data.</text>
</comment>
<keyword evidence="2" id="KW-1185">Reference proteome</keyword>
<dbReference type="Proteomes" id="UP000256388">
    <property type="component" value="Unassembled WGS sequence"/>
</dbReference>
<dbReference type="PROSITE" id="PS51257">
    <property type="entry name" value="PROKAR_LIPOPROTEIN"/>
    <property type="match status" value="1"/>
</dbReference>
<reference evidence="1 2" key="1">
    <citation type="submission" date="2018-08" db="EMBL/GenBank/DDBJ databases">
        <title>Genomic Encyclopedia of Type Strains, Phase IV (KMG-IV): sequencing the most valuable type-strain genomes for metagenomic binning, comparative biology and taxonomic classification.</title>
        <authorList>
            <person name="Goeker M."/>
        </authorList>
    </citation>
    <scope>NUCLEOTIDE SEQUENCE [LARGE SCALE GENOMIC DNA]</scope>
    <source>
        <strain evidence="1 2">DSM 23923</strain>
    </source>
</reference>
<organism evidence="1 2">
    <name type="scientific">Pelolinea submarina</name>
    <dbReference type="NCBI Taxonomy" id="913107"/>
    <lineage>
        <taxon>Bacteria</taxon>
        <taxon>Bacillati</taxon>
        <taxon>Chloroflexota</taxon>
        <taxon>Anaerolineae</taxon>
        <taxon>Anaerolineales</taxon>
        <taxon>Anaerolineaceae</taxon>
        <taxon>Pelolinea</taxon>
    </lineage>
</organism>
<sequence>MKRNTTIILFAISALLLVVISCTLPIYIVTSPTTVDEDDEDKDVPVIPTQIPAATETPNPTSTPTYAVTPTVSVNLDGPWTIWEGTAQKRLDIDFLQKGYDLTGNAATGDGQSLLFEGMVSYDGTNVTGTWQSTSGTSGNFIMYLDGSYTMFSGNMGGGVPFCGNRIKSSKPDPCLR</sequence>
<evidence type="ECO:0000313" key="2">
    <source>
        <dbReference type="Proteomes" id="UP000256388"/>
    </source>
</evidence>
<dbReference type="EMBL" id="QUMS01000001">
    <property type="protein sequence ID" value="REG11318.1"/>
    <property type="molecule type" value="Genomic_DNA"/>
</dbReference>